<protein>
    <recommendedName>
        <fullName evidence="4">Lipopolysaccharide export system ATP-binding protein LptB</fullName>
    </recommendedName>
</protein>
<reference evidence="16 17" key="2">
    <citation type="journal article" date="2011" name="J. Bacteriol.">
        <title>Genome Sequence of Kosmotoga olearia Strain TBF 19.5.1, a Thermophilic Bacterium with a Wide Growth Temperature Range, Isolated from the Troll B Oil Platform in the North Sea.</title>
        <authorList>
            <person name="Swithers K.S."/>
            <person name="Dipippo J.L."/>
            <person name="Bruce D.C."/>
            <person name="Detter C."/>
            <person name="Tapia R."/>
            <person name="Han S."/>
            <person name="Goodwin L.A."/>
            <person name="Han J."/>
            <person name="Woyke T."/>
            <person name="Pitluck S."/>
            <person name="Pennacchio L."/>
            <person name="Nolan M."/>
            <person name="Mikhailova N."/>
            <person name="Land M.L."/>
            <person name="Nesbo C.L."/>
            <person name="Gogarten J.P."/>
            <person name="Noll K.M."/>
        </authorList>
    </citation>
    <scope>NUCLEOTIDE SEQUENCE [LARGE SCALE GENOMIC DNA]</scope>
    <source>
        <strain evidence="17">ATCC BAA-1733 / DSM 21960 / TBF 19.5.1</strain>
    </source>
</reference>
<comment type="function">
    <text evidence="13">Part of the ABC transporter complex LptBFG involved in the translocation of lipopolysaccharide (LPS) from the inner membrane to the outer membrane. Probably responsible for energy coupling to the transport system.</text>
</comment>
<keyword evidence="5" id="KW-0813">Transport</keyword>
<evidence type="ECO:0000313" key="17">
    <source>
        <dbReference type="Proteomes" id="UP000002382"/>
    </source>
</evidence>
<evidence type="ECO:0000256" key="2">
    <source>
        <dbReference type="ARBA" id="ARBA00004515"/>
    </source>
</evidence>
<evidence type="ECO:0000256" key="12">
    <source>
        <dbReference type="ARBA" id="ARBA00023136"/>
    </source>
</evidence>
<dbReference type="STRING" id="521045.Kole_1952"/>
<dbReference type="EMBL" id="CP001634">
    <property type="protein sequence ID" value="ACR80633.1"/>
    <property type="molecule type" value="Genomic_DNA"/>
</dbReference>
<accession>C5CGW4</accession>
<evidence type="ECO:0000256" key="4">
    <source>
        <dbReference type="ARBA" id="ARBA00017803"/>
    </source>
</evidence>
<keyword evidence="6" id="KW-1003">Cell membrane</keyword>
<keyword evidence="12" id="KW-0472">Membrane</keyword>
<sequence>MITRSILLCKDIYKRFGKRQVLKGVNIIAHSGEVVGILGPNGAGKTTAFKSILGIVIPDSGEIYLNKKKITHLPVHERARKGIAYLPQETSIFRGLSVLDNILMILKLTGQKETAQKRAEELLKEFGIFHLRHQSADLISGGEKRRLEFARTLVLSPSFILLDEPFVGIDPITVKDIQKMIRKLREKGIGVIVTDHDVNSIHQVVDSLYVLHKGEVIASGDPDTVLSDSKVIENYLGREEIV</sequence>
<evidence type="ECO:0000256" key="7">
    <source>
        <dbReference type="ARBA" id="ARBA00022490"/>
    </source>
</evidence>
<dbReference type="GO" id="GO:0016887">
    <property type="term" value="F:ATP hydrolysis activity"/>
    <property type="evidence" value="ECO:0007669"/>
    <property type="project" value="InterPro"/>
</dbReference>
<dbReference type="KEGG" id="kol:Kole_1952"/>
<dbReference type="GO" id="GO:0005524">
    <property type="term" value="F:ATP binding"/>
    <property type="evidence" value="ECO:0007669"/>
    <property type="project" value="UniProtKB-KW"/>
</dbReference>
<dbReference type="PROSITE" id="PS50893">
    <property type="entry name" value="ABC_TRANSPORTER_2"/>
    <property type="match status" value="1"/>
</dbReference>
<dbReference type="NCBIfam" id="TIGR04406">
    <property type="entry name" value="LPS_export_lptB"/>
    <property type="match status" value="1"/>
</dbReference>
<proteinExistence type="inferred from homology"/>
<dbReference type="SUPFAM" id="SSF52540">
    <property type="entry name" value="P-loop containing nucleoside triphosphate hydrolases"/>
    <property type="match status" value="1"/>
</dbReference>
<dbReference type="eggNOG" id="COG1137">
    <property type="taxonomic scope" value="Bacteria"/>
</dbReference>
<comment type="subcellular location">
    <subcellularLocation>
        <location evidence="2">Cell inner membrane</location>
        <topology evidence="2">Peripheral membrane protein</topology>
        <orientation evidence="2">Cytoplasmic side</orientation>
    </subcellularLocation>
    <subcellularLocation>
        <location evidence="1">Cytoplasm</location>
    </subcellularLocation>
</comment>
<keyword evidence="10" id="KW-0067">ATP-binding</keyword>
<dbReference type="HOGENOM" id="CLU_000604_1_2_0"/>
<evidence type="ECO:0000256" key="3">
    <source>
        <dbReference type="ARBA" id="ARBA00010865"/>
    </source>
</evidence>
<dbReference type="InterPro" id="IPR051120">
    <property type="entry name" value="ABC_AA/LPS_Transport"/>
</dbReference>
<dbReference type="InterPro" id="IPR003439">
    <property type="entry name" value="ABC_transporter-like_ATP-bd"/>
</dbReference>
<dbReference type="InterPro" id="IPR003593">
    <property type="entry name" value="AAA+_ATPase"/>
</dbReference>
<dbReference type="Pfam" id="PF00005">
    <property type="entry name" value="ABC_tran"/>
    <property type="match status" value="1"/>
</dbReference>
<keyword evidence="9" id="KW-0547">Nucleotide-binding</keyword>
<dbReference type="GO" id="GO:0055085">
    <property type="term" value="P:transmembrane transport"/>
    <property type="evidence" value="ECO:0007669"/>
    <property type="project" value="InterPro"/>
</dbReference>
<dbReference type="InterPro" id="IPR017871">
    <property type="entry name" value="ABC_transporter-like_CS"/>
</dbReference>
<organism evidence="16 17">
    <name type="scientific">Kosmotoga olearia (strain ATCC BAA-1733 / DSM 21960 / TBF 19.5.1)</name>
    <dbReference type="NCBI Taxonomy" id="521045"/>
    <lineage>
        <taxon>Bacteria</taxon>
        <taxon>Thermotogati</taxon>
        <taxon>Thermotogota</taxon>
        <taxon>Thermotogae</taxon>
        <taxon>Kosmotogales</taxon>
        <taxon>Kosmotogaceae</taxon>
        <taxon>Kosmotoga</taxon>
    </lineage>
</organism>
<reference evidence="16 17" key="1">
    <citation type="submission" date="2009-06" db="EMBL/GenBank/DDBJ databases">
        <title>Complete sequence of Thermotogales bacterium TBF 19.5.1.</title>
        <authorList>
            <consortium name="US DOE Joint Genome Institute"/>
            <person name="Lucas S."/>
            <person name="Copeland A."/>
            <person name="Lapidus A."/>
            <person name="Glavina del Rio T."/>
            <person name="Tice H."/>
            <person name="Bruce D."/>
            <person name="Goodwin L."/>
            <person name="Pitluck S."/>
            <person name="Chertkov O."/>
            <person name="Brettin T."/>
            <person name="Detter J.C."/>
            <person name="Han C."/>
            <person name="Schmutz J."/>
            <person name="Larimer F."/>
            <person name="Land M."/>
            <person name="Hauser L."/>
            <person name="Kyrpides N."/>
            <person name="Ovchinnikova G."/>
            <person name="Noll K."/>
        </authorList>
    </citation>
    <scope>NUCLEOTIDE SEQUENCE [LARGE SCALE GENOMIC DNA]</scope>
    <source>
        <strain evidence="17">ATCC BAA-1733 / DSM 21960 / TBF 19.5.1</strain>
    </source>
</reference>
<dbReference type="InterPro" id="IPR030921">
    <property type="entry name" value="LPS_export_LptB"/>
</dbReference>
<dbReference type="Pfam" id="PF12399">
    <property type="entry name" value="BCA_ABC_TP_C"/>
    <property type="match status" value="1"/>
</dbReference>
<evidence type="ECO:0000256" key="13">
    <source>
        <dbReference type="ARBA" id="ARBA00024818"/>
    </source>
</evidence>
<comment type="subunit">
    <text evidence="14">Component of the lipopolysaccharide transport and assembly complex. The LptBFG transporter is composed of two ATP-binding proteins (LptB) and two transmembrane proteins (LptF and LptG).</text>
</comment>
<comment type="similarity">
    <text evidence="3">Belongs to the ABC transporter superfamily. Outer membrane lipopolysaccharide export (TC 1.B.42) family.</text>
</comment>
<dbReference type="GO" id="GO:0043190">
    <property type="term" value="C:ATP-binding cassette (ABC) transporter complex"/>
    <property type="evidence" value="ECO:0007669"/>
    <property type="project" value="InterPro"/>
</dbReference>
<evidence type="ECO:0000256" key="14">
    <source>
        <dbReference type="ARBA" id="ARBA00026081"/>
    </source>
</evidence>
<dbReference type="Proteomes" id="UP000002382">
    <property type="component" value="Chromosome"/>
</dbReference>
<dbReference type="PROSITE" id="PS00211">
    <property type="entry name" value="ABC_TRANSPORTER_1"/>
    <property type="match status" value="1"/>
</dbReference>
<evidence type="ECO:0000256" key="6">
    <source>
        <dbReference type="ARBA" id="ARBA00022475"/>
    </source>
</evidence>
<dbReference type="PANTHER" id="PTHR45772:SF10">
    <property type="entry name" value="LIPOPOLYSACCHARIDE EXPORT SYSTEM ATP-BINDING PROTEIN LPTB"/>
    <property type="match status" value="1"/>
</dbReference>
<name>C5CGW4_KOSOT</name>
<dbReference type="Gene3D" id="3.40.50.300">
    <property type="entry name" value="P-loop containing nucleotide triphosphate hydrolases"/>
    <property type="match status" value="1"/>
</dbReference>
<keyword evidence="7" id="KW-0963">Cytoplasm</keyword>
<dbReference type="OrthoDB" id="48612at2"/>
<gene>
    <name evidence="16" type="ordered locus">Kole_1952</name>
</gene>
<dbReference type="InterPro" id="IPR032823">
    <property type="entry name" value="BCA_ABC_TP_C"/>
</dbReference>
<evidence type="ECO:0000256" key="10">
    <source>
        <dbReference type="ARBA" id="ARBA00022840"/>
    </source>
</evidence>
<keyword evidence="8" id="KW-0997">Cell inner membrane</keyword>
<dbReference type="GO" id="GO:0005737">
    <property type="term" value="C:cytoplasm"/>
    <property type="evidence" value="ECO:0007669"/>
    <property type="project" value="UniProtKB-SubCell"/>
</dbReference>
<evidence type="ECO:0000256" key="5">
    <source>
        <dbReference type="ARBA" id="ARBA00022448"/>
    </source>
</evidence>
<dbReference type="RefSeq" id="WP_015869276.1">
    <property type="nucleotide sequence ID" value="NC_012785.1"/>
</dbReference>
<evidence type="ECO:0000256" key="1">
    <source>
        <dbReference type="ARBA" id="ARBA00004496"/>
    </source>
</evidence>
<dbReference type="AlphaFoldDB" id="C5CGW4"/>
<evidence type="ECO:0000313" key="16">
    <source>
        <dbReference type="EMBL" id="ACR80633.1"/>
    </source>
</evidence>
<evidence type="ECO:0000256" key="8">
    <source>
        <dbReference type="ARBA" id="ARBA00022519"/>
    </source>
</evidence>
<evidence type="ECO:0000256" key="11">
    <source>
        <dbReference type="ARBA" id="ARBA00022967"/>
    </source>
</evidence>
<dbReference type="PANTHER" id="PTHR45772">
    <property type="entry name" value="CONSERVED COMPONENT OF ABC TRANSPORTER FOR NATURAL AMINO ACIDS-RELATED"/>
    <property type="match status" value="1"/>
</dbReference>
<dbReference type="InterPro" id="IPR027417">
    <property type="entry name" value="P-loop_NTPase"/>
</dbReference>
<evidence type="ECO:0000256" key="9">
    <source>
        <dbReference type="ARBA" id="ARBA00022741"/>
    </source>
</evidence>
<dbReference type="SMART" id="SM00382">
    <property type="entry name" value="AAA"/>
    <property type="match status" value="1"/>
</dbReference>
<keyword evidence="17" id="KW-1185">Reference proteome</keyword>
<keyword evidence="11" id="KW-1278">Translocase</keyword>
<evidence type="ECO:0000259" key="15">
    <source>
        <dbReference type="PROSITE" id="PS50893"/>
    </source>
</evidence>
<feature type="domain" description="ABC transporter" evidence="15">
    <location>
        <begin position="7"/>
        <end position="238"/>
    </location>
</feature>